<sequence length="234" mass="26265">MTAIGSSTPISADEDESDFFLAEDSHITKPHNTIRRSIICFGSVVLATIALIALLVKRTTLSCAAQAAPMGNQFLATSTDTVQPCGTSTEEALQKGCVLDIMSRSWLPASHYDEALTRAFLRVDDWEWWPHAGVNRPGEEKVTTRDPIPLNAIADGSYSGPLWVSWRYHMYHCAFMWRKFHRDLLAGRIVDEYLGAYNHTEHCSSVLTREDVDLDEVGVQLVEKFPRYVDGKQM</sequence>
<protein>
    <submittedName>
        <fullName evidence="2">Uncharacterized protein</fullName>
    </submittedName>
</protein>
<feature type="transmembrane region" description="Helical" evidence="1">
    <location>
        <begin position="38"/>
        <end position="56"/>
    </location>
</feature>
<evidence type="ECO:0000313" key="3">
    <source>
        <dbReference type="Proteomes" id="UP000054266"/>
    </source>
</evidence>
<reference evidence="2 3" key="1">
    <citation type="submission" date="2015-01" db="EMBL/GenBank/DDBJ databases">
        <title>The Genome Sequence of Capronia semiimmersa CBS27337.</title>
        <authorList>
            <consortium name="The Broad Institute Genomics Platform"/>
            <person name="Cuomo C."/>
            <person name="de Hoog S."/>
            <person name="Gorbushina A."/>
            <person name="Stielow B."/>
            <person name="Teixiera M."/>
            <person name="Abouelleil A."/>
            <person name="Chapman S.B."/>
            <person name="Priest M."/>
            <person name="Young S.K."/>
            <person name="Wortman J."/>
            <person name="Nusbaum C."/>
            <person name="Birren B."/>
        </authorList>
    </citation>
    <scope>NUCLEOTIDE SEQUENCE [LARGE SCALE GENOMIC DNA]</scope>
    <source>
        <strain evidence="2 3">CBS 27337</strain>
    </source>
</reference>
<dbReference type="HOGENOM" id="CLU_066042_0_0_1"/>
<keyword evidence="1" id="KW-0812">Transmembrane</keyword>
<evidence type="ECO:0000256" key="1">
    <source>
        <dbReference type="SAM" id="Phobius"/>
    </source>
</evidence>
<gene>
    <name evidence="2" type="ORF">PV04_08143</name>
</gene>
<evidence type="ECO:0000313" key="2">
    <source>
        <dbReference type="EMBL" id="KIW65929.1"/>
    </source>
</evidence>
<dbReference type="AlphaFoldDB" id="A0A0D2G1F4"/>
<organism evidence="2 3">
    <name type="scientific">Phialophora macrospora</name>
    <dbReference type="NCBI Taxonomy" id="1851006"/>
    <lineage>
        <taxon>Eukaryota</taxon>
        <taxon>Fungi</taxon>
        <taxon>Dikarya</taxon>
        <taxon>Ascomycota</taxon>
        <taxon>Pezizomycotina</taxon>
        <taxon>Eurotiomycetes</taxon>
        <taxon>Chaetothyriomycetidae</taxon>
        <taxon>Chaetothyriales</taxon>
        <taxon>Herpotrichiellaceae</taxon>
        <taxon>Phialophora</taxon>
    </lineage>
</organism>
<name>A0A0D2G1F4_9EURO</name>
<dbReference type="EMBL" id="KN846960">
    <property type="protein sequence ID" value="KIW65929.1"/>
    <property type="molecule type" value="Genomic_DNA"/>
</dbReference>
<keyword evidence="1" id="KW-0472">Membrane</keyword>
<dbReference type="STRING" id="5601.A0A0D2G1F4"/>
<proteinExistence type="predicted"/>
<dbReference type="PANTHER" id="PTHR35896">
    <property type="entry name" value="IG-LIKE DOMAIN-CONTAINING PROTEIN"/>
    <property type="match status" value="1"/>
</dbReference>
<keyword evidence="1" id="KW-1133">Transmembrane helix</keyword>
<dbReference type="Proteomes" id="UP000054266">
    <property type="component" value="Unassembled WGS sequence"/>
</dbReference>
<keyword evidence="3" id="KW-1185">Reference proteome</keyword>
<dbReference type="InterPro" id="IPR053008">
    <property type="entry name" value="Phomopsin_biosynth_assoc"/>
</dbReference>
<dbReference type="PANTHER" id="PTHR35896:SF3">
    <property type="entry name" value="MAJOR FACILITATOR SUPERFAMILY TRANSPORTER"/>
    <property type="match status" value="1"/>
</dbReference>
<accession>A0A0D2G1F4</accession>